<feature type="transmembrane region" description="Helical" evidence="6">
    <location>
        <begin position="142"/>
        <end position="162"/>
    </location>
</feature>
<dbReference type="InParanoid" id="A0A2J6T7Z1"/>
<evidence type="ECO:0000256" key="2">
    <source>
        <dbReference type="ARBA" id="ARBA00022692"/>
    </source>
</evidence>
<feature type="transmembrane region" description="Helical" evidence="6">
    <location>
        <begin position="113"/>
        <end position="135"/>
    </location>
</feature>
<accession>A0A2J6T7Z1</accession>
<dbReference type="RefSeq" id="XP_024736049.1">
    <property type="nucleotide sequence ID" value="XM_024874949.1"/>
</dbReference>
<dbReference type="AlphaFoldDB" id="A0A2J6T7Z1"/>
<dbReference type="PANTHER" id="PTHR23501">
    <property type="entry name" value="MAJOR FACILITATOR SUPERFAMILY"/>
    <property type="match status" value="1"/>
</dbReference>
<dbReference type="GeneID" id="36583029"/>
<feature type="transmembrane region" description="Helical" evidence="6">
    <location>
        <begin position="200"/>
        <end position="219"/>
    </location>
</feature>
<feature type="region of interest" description="Disordered" evidence="5">
    <location>
        <begin position="1"/>
        <end position="56"/>
    </location>
</feature>
<feature type="compositionally biased region" description="Basic and acidic residues" evidence="5">
    <location>
        <begin position="572"/>
        <end position="585"/>
    </location>
</feature>
<dbReference type="PROSITE" id="PS50850">
    <property type="entry name" value="MFS"/>
    <property type="match status" value="1"/>
</dbReference>
<dbReference type="Proteomes" id="UP000235371">
    <property type="component" value="Unassembled WGS sequence"/>
</dbReference>
<feature type="region of interest" description="Disordered" evidence="5">
    <location>
        <begin position="571"/>
        <end position="592"/>
    </location>
</feature>
<dbReference type="FunFam" id="1.20.1250.20:FF:000196">
    <property type="entry name" value="MFS toxin efflux pump (AflT)"/>
    <property type="match status" value="1"/>
</dbReference>
<dbReference type="GO" id="GO:0022857">
    <property type="term" value="F:transmembrane transporter activity"/>
    <property type="evidence" value="ECO:0007669"/>
    <property type="project" value="InterPro"/>
</dbReference>
<comment type="subcellular location">
    <subcellularLocation>
        <location evidence="1">Membrane</location>
        <topology evidence="1">Multi-pass membrane protein</topology>
    </subcellularLocation>
</comment>
<evidence type="ECO:0000259" key="7">
    <source>
        <dbReference type="PROSITE" id="PS50850"/>
    </source>
</evidence>
<protein>
    <submittedName>
        <fullName evidence="8">MFS general substrate transporter</fullName>
    </submittedName>
</protein>
<feature type="transmembrane region" description="Helical" evidence="6">
    <location>
        <begin position="466"/>
        <end position="486"/>
    </location>
</feature>
<feature type="transmembrane region" description="Helical" evidence="6">
    <location>
        <begin position="433"/>
        <end position="454"/>
    </location>
</feature>
<dbReference type="PANTHER" id="PTHR23501:SF198">
    <property type="entry name" value="AZOLE RESISTANCE PROTEIN 1-RELATED"/>
    <property type="match status" value="1"/>
</dbReference>
<dbReference type="Gene3D" id="1.20.1720.10">
    <property type="entry name" value="Multidrug resistance protein D"/>
    <property type="match status" value="1"/>
</dbReference>
<name>A0A2J6T7Z1_9HELO</name>
<feature type="transmembrane region" description="Helical" evidence="6">
    <location>
        <begin position="546"/>
        <end position="565"/>
    </location>
</feature>
<evidence type="ECO:0000256" key="3">
    <source>
        <dbReference type="ARBA" id="ARBA00022989"/>
    </source>
</evidence>
<evidence type="ECO:0000313" key="9">
    <source>
        <dbReference type="Proteomes" id="UP000235371"/>
    </source>
</evidence>
<dbReference type="Pfam" id="PF07690">
    <property type="entry name" value="MFS_1"/>
    <property type="match status" value="1"/>
</dbReference>
<feature type="transmembrane region" description="Helical" evidence="6">
    <location>
        <begin position="406"/>
        <end position="427"/>
    </location>
</feature>
<feature type="compositionally biased region" description="Acidic residues" evidence="5">
    <location>
        <begin position="29"/>
        <end position="38"/>
    </location>
</feature>
<keyword evidence="4 6" id="KW-0472">Membrane</keyword>
<feature type="transmembrane region" description="Helical" evidence="6">
    <location>
        <begin position="339"/>
        <end position="364"/>
    </location>
</feature>
<organism evidence="8 9">
    <name type="scientific">Hyaloscypha bicolor E</name>
    <dbReference type="NCBI Taxonomy" id="1095630"/>
    <lineage>
        <taxon>Eukaryota</taxon>
        <taxon>Fungi</taxon>
        <taxon>Dikarya</taxon>
        <taxon>Ascomycota</taxon>
        <taxon>Pezizomycotina</taxon>
        <taxon>Leotiomycetes</taxon>
        <taxon>Helotiales</taxon>
        <taxon>Hyaloscyphaceae</taxon>
        <taxon>Hyaloscypha</taxon>
        <taxon>Hyaloscypha bicolor</taxon>
    </lineage>
</organism>
<feature type="transmembrane region" description="Helical" evidence="6">
    <location>
        <begin position="168"/>
        <end position="193"/>
    </location>
</feature>
<feature type="compositionally biased region" description="Polar residues" evidence="5">
    <location>
        <begin position="1"/>
        <end position="18"/>
    </location>
</feature>
<dbReference type="PRINTS" id="PR01036">
    <property type="entry name" value="TCRTETB"/>
</dbReference>
<dbReference type="FunCoup" id="A0A2J6T7Z1">
    <property type="interactions" value="89"/>
</dbReference>
<dbReference type="Gene3D" id="1.20.1250.20">
    <property type="entry name" value="MFS general substrate transporter like domains"/>
    <property type="match status" value="1"/>
</dbReference>
<feature type="transmembrane region" description="Helical" evidence="6">
    <location>
        <begin position="302"/>
        <end position="318"/>
    </location>
</feature>
<feature type="domain" description="Major facilitator superfamily (MFS) profile" evidence="7">
    <location>
        <begin position="78"/>
        <end position="568"/>
    </location>
</feature>
<feature type="transmembrane region" description="Helical" evidence="6">
    <location>
        <begin position="231"/>
        <end position="251"/>
    </location>
</feature>
<dbReference type="InterPro" id="IPR011701">
    <property type="entry name" value="MFS"/>
</dbReference>
<evidence type="ECO:0000313" key="8">
    <source>
        <dbReference type="EMBL" id="PMD59145.1"/>
    </source>
</evidence>
<keyword evidence="9" id="KW-1185">Reference proteome</keyword>
<dbReference type="InterPro" id="IPR036259">
    <property type="entry name" value="MFS_trans_sf"/>
</dbReference>
<evidence type="ECO:0000256" key="4">
    <source>
        <dbReference type="ARBA" id="ARBA00023136"/>
    </source>
</evidence>
<feature type="transmembrane region" description="Helical" evidence="6">
    <location>
        <begin position="271"/>
        <end position="290"/>
    </location>
</feature>
<evidence type="ECO:0000256" key="6">
    <source>
        <dbReference type="SAM" id="Phobius"/>
    </source>
</evidence>
<proteinExistence type="predicted"/>
<sequence>MAQAETQGGSKATSITETTFEDPKKEEVETTEATEQVDMDSQPTALKEQTTATEKEAQANLDAEEDMQYPHGLKLVVILAALCLAVFLVALDQTIIATAIPKITDHFNSIKDIGWYGSAYFLTATALQPTFGRIYTIFNIKLVFISAIVLFELGSLVCATAPSSVALIVGRAIAGMGTGGLFSGAIVIMAYCLPLRNRPAAFGLIGGMWGIASVAGPLLGGVDRISWRWCFYINLPIGALSILVIVLFLHITRENNPEGLTIPQRILKLDLIGASILVPAVVCLLLALQWGGSTYAWNSSKIIGLFVGFAILALIFIASQLKLGDKGTLPPRLFRNRNVCLALAFSFVFGSGFFTLIFYLAIYFQSVKGSTATHAGIQLLPLLISTVLSSMLTGGLITVIGSYVPVMLFCMVLFAVGGGLITTFSLTTPLSAWFGYQVLAGLGIGVGFQSGVLVVQTVLPLSDVPVATACVSFFQTLGGALFISVAQTLFQNALLSGIQKNAPQLPAQLFLHSGATQIREILAKLHQEDALEAVLQAYVDGLTHCYWITTACAIAAFFFVCGLEWKSVKKGHGQDKKEGDAEAVKEPVTAFA</sequence>
<dbReference type="OrthoDB" id="10021397at2759"/>
<dbReference type="FunFam" id="1.20.1720.10:FF:000012">
    <property type="entry name" value="MFS toxin efflux pump (AflT)"/>
    <property type="match status" value="1"/>
</dbReference>
<keyword evidence="2 6" id="KW-0812">Transmembrane</keyword>
<gene>
    <name evidence="8" type="ORF">K444DRAFT_531026</name>
</gene>
<dbReference type="EMBL" id="KZ613817">
    <property type="protein sequence ID" value="PMD59145.1"/>
    <property type="molecule type" value="Genomic_DNA"/>
</dbReference>
<feature type="transmembrane region" description="Helical" evidence="6">
    <location>
        <begin position="75"/>
        <end position="101"/>
    </location>
</feature>
<reference evidence="8 9" key="1">
    <citation type="submission" date="2016-04" db="EMBL/GenBank/DDBJ databases">
        <title>A degradative enzymes factory behind the ericoid mycorrhizal symbiosis.</title>
        <authorList>
            <consortium name="DOE Joint Genome Institute"/>
            <person name="Martino E."/>
            <person name="Morin E."/>
            <person name="Grelet G."/>
            <person name="Kuo A."/>
            <person name="Kohler A."/>
            <person name="Daghino S."/>
            <person name="Barry K."/>
            <person name="Choi C."/>
            <person name="Cichocki N."/>
            <person name="Clum A."/>
            <person name="Copeland A."/>
            <person name="Hainaut M."/>
            <person name="Haridas S."/>
            <person name="Labutti K."/>
            <person name="Lindquist E."/>
            <person name="Lipzen A."/>
            <person name="Khouja H.-R."/>
            <person name="Murat C."/>
            <person name="Ohm R."/>
            <person name="Olson A."/>
            <person name="Spatafora J."/>
            <person name="Veneault-Fourrey C."/>
            <person name="Henrissat B."/>
            <person name="Grigoriev I."/>
            <person name="Martin F."/>
            <person name="Perotto S."/>
        </authorList>
    </citation>
    <scope>NUCLEOTIDE SEQUENCE [LARGE SCALE GENOMIC DNA]</scope>
    <source>
        <strain evidence="8 9">E</strain>
    </source>
</reference>
<feature type="compositionally biased region" description="Polar residues" evidence="5">
    <location>
        <begin position="39"/>
        <end position="52"/>
    </location>
</feature>
<dbReference type="CDD" id="cd17502">
    <property type="entry name" value="MFS_Azr1_MDR_like"/>
    <property type="match status" value="1"/>
</dbReference>
<dbReference type="InterPro" id="IPR020846">
    <property type="entry name" value="MFS_dom"/>
</dbReference>
<evidence type="ECO:0000256" key="5">
    <source>
        <dbReference type="SAM" id="MobiDB-lite"/>
    </source>
</evidence>
<dbReference type="SUPFAM" id="SSF103473">
    <property type="entry name" value="MFS general substrate transporter"/>
    <property type="match status" value="1"/>
</dbReference>
<keyword evidence="3 6" id="KW-1133">Transmembrane helix</keyword>
<feature type="transmembrane region" description="Helical" evidence="6">
    <location>
        <begin position="376"/>
        <end position="399"/>
    </location>
</feature>
<evidence type="ECO:0000256" key="1">
    <source>
        <dbReference type="ARBA" id="ARBA00004141"/>
    </source>
</evidence>
<dbReference type="GO" id="GO:0005886">
    <property type="term" value="C:plasma membrane"/>
    <property type="evidence" value="ECO:0007669"/>
    <property type="project" value="TreeGrafter"/>
</dbReference>